<dbReference type="InterPro" id="IPR052693">
    <property type="entry name" value="Yeast_MDR_Regulatory"/>
</dbReference>
<dbReference type="SMART" id="SM00066">
    <property type="entry name" value="GAL4"/>
    <property type="match status" value="1"/>
</dbReference>
<dbReference type="Gene3D" id="4.10.240.10">
    <property type="entry name" value="Zn(2)-C6 fungal-type DNA-binding domain"/>
    <property type="match status" value="1"/>
</dbReference>
<evidence type="ECO:0000313" key="5">
    <source>
        <dbReference type="EMBL" id="GMM58274.1"/>
    </source>
</evidence>
<dbReference type="CDD" id="cd00067">
    <property type="entry name" value="GAL4"/>
    <property type="match status" value="1"/>
</dbReference>
<reference evidence="5 6" key="1">
    <citation type="journal article" date="2023" name="Elife">
        <title>Identification of key yeast species and microbe-microbe interactions impacting larval growth of Drosophila in the wild.</title>
        <authorList>
            <person name="Mure A."/>
            <person name="Sugiura Y."/>
            <person name="Maeda R."/>
            <person name="Honda K."/>
            <person name="Sakurai N."/>
            <person name="Takahashi Y."/>
            <person name="Watada M."/>
            <person name="Katoh T."/>
            <person name="Gotoh A."/>
            <person name="Gotoh Y."/>
            <person name="Taniguchi I."/>
            <person name="Nakamura K."/>
            <person name="Hayashi T."/>
            <person name="Katayama T."/>
            <person name="Uemura T."/>
            <person name="Hattori Y."/>
        </authorList>
    </citation>
    <scope>NUCLEOTIDE SEQUENCE [LARGE SCALE GENOMIC DNA]</scope>
    <source>
        <strain evidence="5 6">KH-74</strain>
    </source>
</reference>
<feature type="domain" description="Zn(2)-C6 fungal-type" evidence="4">
    <location>
        <begin position="21"/>
        <end position="52"/>
    </location>
</feature>
<dbReference type="AlphaFoldDB" id="A0AAV5S352"/>
<dbReference type="Pfam" id="PF00172">
    <property type="entry name" value="Zn_clus"/>
    <property type="match status" value="1"/>
</dbReference>
<name>A0AAV5S352_MAUHU</name>
<keyword evidence="3" id="KW-0539">Nucleus</keyword>
<dbReference type="Proteomes" id="UP001377567">
    <property type="component" value="Unassembled WGS sequence"/>
</dbReference>
<dbReference type="InterPro" id="IPR007219">
    <property type="entry name" value="XnlR_reg_dom"/>
</dbReference>
<evidence type="ECO:0000256" key="2">
    <source>
        <dbReference type="ARBA" id="ARBA00022833"/>
    </source>
</evidence>
<dbReference type="PANTHER" id="PTHR31405:SF8">
    <property type="entry name" value="TRANSCRIPTION FACTOR PDR8-RELATED"/>
    <property type="match status" value="1"/>
</dbReference>
<protein>
    <submittedName>
        <fullName evidence="5">Pdr8 protein</fullName>
    </submittedName>
</protein>
<dbReference type="PROSITE" id="PS50048">
    <property type="entry name" value="ZN2_CY6_FUNGAL_2"/>
    <property type="match status" value="1"/>
</dbReference>
<dbReference type="PANTHER" id="PTHR31405">
    <property type="entry name" value="TRANSCRIPTION FACTOR PDR8-RELATED"/>
    <property type="match status" value="1"/>
</dbReference>
<dbReference type="EMBL" id="BTGD01000024">
    <property type="protein sequence ID" value="GMM58274.1"/>
    <property type="molecule type" value="Genomic_DNA"/>
</dbReference>
<dbReference type="InterPro" id="IPR001138">
    <property type="entry name" value="Zn2Cys6_DnaBD"/>
</dbReference>
<evidence type="ECO:0000256" key="1">
    <source>
        <dbReference type="ARBA" id="ARBA00022723"/>
    </source>
</evidence>
<dbReference type="GO" id="GO:0000981">
    <property type="term" value="F:DNA-binding transcription factor activity, RNA polymerase II-specific"/>
    <property type="evidence" value="ECO:0007669"/>
    <property type="project" value="InterPro"/>
</dbReference>
<dbReference type="GO" id="GO:0008270">
    <property type="term" value="F:zinc ion binding"/>
    <property type="evidence" value="ECO:0007669"/>
    <property type="project" value="InterPro"/>
</dbReference>
<evidence type="ECO:0000313" key="6">
    <source>
        <dbReference type="Proteomes" id="UP001377567"/>
    </source>
</evidence>
<dbReference type="SUPFAM" id="SSF57701">
    <property type="entry name" value="Zn2/Cys6 DNA-binding domain"/>
    <property type="match status" value="1"/>
</dbReference>
<keyword evidence="2" id="KW-0862">Zinc</keyword>
<proteinExistence type="predicted"/>
<organism evidence="5 6">
    <name type="scientific">Maudiozyma humilis</name>
    <name type="common">Sour dough yeast</name>
    <name type="synonym">Kazachstania humilis</name>
    <dbReference type="NCBI Taxonomy" id="51915"/>
    <lineage>
        <taxon>Eukaryota</taxon>
        <taxon>Fungi</taxon>
        <taxon>Dikarya</taxon>
        <taxon>Ascomycota</taxon>
        <taxon>Saccharomycotina</taxon>
        <taxon>Saccharomycetes</taxon>
        <taxon>Saccharomycetales</taxon>
        <taxon>Saccharomycetaceae</taxon>
        <taxon>Maudiozyma</taxon>
    </lineage>
</organism>
<keyword evidence="6" id="KW-1185">Reference proteome</keyword>
<dbReference type="PROSITE" id="PS00463">
    <property type="entry name" value="ZN2_CY6_FUNGAL_1"/>
    <property type="match status" value="1"/>
</dbReference>
<evidence type="ECO:0000256" key="3">
    <source>
        <dbReference type="ARBA" id="ARBA00023242"/>
    </source>
</evidence>
<dbReference type="GO" id="GO:0006351">
    <property type="term" value="P:DNA-templated transcription"/>
    <property type="evidence" value="ECO:0007669"/>
    <property type="project" value="InterPro"/>
</dbReference>
<dbReference type="InterPro" id="IPR036864">
    <property type="entry name" value="Zn2-C6_fun-type_DNA-bd_sf"/>
</dbReference>
<dbReference type="GO" id="GO:0003677">
    <property type="term" value="F:DNA binding"/>
    <property type="evidence" value="ECO:0007669"/>
    <property type="project" value="InterPro"/>
</dbReference>
<evidence type="ECO:0000259" key="4">
    <source>
        <dbReference type="PROSITE" id="PS50048"/>
    </source>
</evidence>
<sequence length="729" mass="84409">MSQSAEIEKKTVKRRRRTLNTCLFCKKRKLKCDHSRPKCQQCSIRKLPECVYTNGFNFDVALEELLGSEMKYPSVTVETTVVSGQSSSVSTTAVSSVAGESPECSADGNLLKYQYFDSQDGAFHQYGPTSWKSIVNYKKGAFEREYIDLWNAQKKRYPEWQETQKRLENRPPSCWLYYNDVDDIIKAICNVLPTYEKARDTIDKFFNSALHDVYMIVDRKKTISTFNSCFRVAPVEPSFEGLMTDVFTDIVVPPNGNLYIIGIILLIISHTMPNFNPDKSLSSFLEQLAFSPKFSDNFVERPQFLLLMYILREYQSNLPVWETDQNNKLIMSICQSCTSLGLSNIDKWAAKTSYSSDEVYSLKRTFYWTIFFDVKVAFEEGRPLCLSDDVVDYPGLYNLERNDLEQDRELRRSSIMTRFLALARPIVNSLNSAAFNDRSLLEKYTRQLVEFYESDYMPVKYYTRPDKLMPTDTFDLPFVALGVSILLTLYHIRKKYFREKSMEVNNGIIKYSVIIVSFCCKTVVWADQRDSFTDPLYHINKEAITHHLRLAVLMSAPTLKRVIFQLYDYLFQNISQEKLGFADQVRECRERQGDYTSLYVPIDTFDIDPTTYYQLIPAMHQIEDIEKSVLGPDQLALHKRLQNSNTFVTLSALQMISHLLATHSLKCLKCPDDGQMITQTGSELWNEYRKNASGIWRLNIFELVERKLSPKRPEDHLICQSAVILSGKD</sequence>
<accession>A0AAV5S352</accession>
<keyword evidence="1" id="KW-0479">Metal-binding</keyword>
<comment type="caution">
    <text evidence="5">The sequence shown here is derived from an EMBL/GenBank/DDBJ whole genome shotgun (WGS) entry which is preliminary data.</text>
</comment>
<dbReference type="Pfam" id="PF04082">
    <property type="entry name" value="Fungal_trans"/>
    <property type="match status" value="1"/>
</dbReference>
<dbReference type="CDD" id="cd12148">
    <property type="entry name" value="fungal_TF_MHR"/>
    <property type="match status" value="1"/>
</dbReference>
<gene>
    <name evidence="5" type="ORF">DAKH74_048900</name>
</gene>